<feature type="compositionally biased region" description="Polar residues" evidence="1">
    <location>
        <begin position="377"/>
        <end position="397"/>
    </location>
</feature>
<feature type="region of interest" description="Disordered" evidence="1">
    <location>
        <begin position="21"/>
        <end position="145"/>
    </location>
</feature>
<dbReference type="InParanoid" id="A0A2K1QGT8"/>
<feature type="compositionally biased region" description="Low complexity" evidence="1">
    <location>
        <begin position="303"/>
        <end position="314"/>
    </location>
</feature>
<organism evidence="3 4">
    <name type="scientific">Sphaceloma murrayae</name>
    <dbReference type="NCBI Taxonomy" id="2082308"/>
    <lineage>
        <taxon>Eukaryota</taxon>
        <taxon>Fungi</taxon>
        <taxon>Dikarya</taxon>
        <taxon>Ascomycota</taxon>
        <taxon>Pezizomycotina</taxon>
        <taxon>Dothideomycetes</taxon>
        <taxon>Dothideomycetidae</taxon>
        <taxon>Myriangiales</taxon>
        <taxon>Elsinoaceae</taxon>
        <taxon>Sphaceloma</taxon>
    </lineage>
</organism>
<dbReference type="AlphaFoldDB" id="A0A2K1QGT8"/>
<evidence type="ECO:0000256" key="1">
    <source>
        <dbReference type="SAM" id="MobiDB-lite"/>
    </source>
</evidence>
<feature type="region of interest" description="Disordered" evidence="1">
    <location>
        <begin position="187"/>
        <end position="476"/>
    </location>
</feature>
<evidence type="ECO:0000313" key="3">
    <source>
        <dbReference type="EMBL" id="PNS14100.1"/>
    </source>
</evidence>
<reference evidence="3 4" key="1">
    <citation type="submission" date="2017-06" db="EMBL/GenBank/DDBJ databases">
        <title>Draft genome sequence of a variant of Elsinoe murrayae.</title>
        <authorList>
            <person name="Cheng Q."/>
        </authorList>
    </citation>
    <scope>NUCLEOTIDE SEQUENCE [LARGE SCALE GENOMIC DNA]</scope>
    <source>
        <strain evidence="3 4">CQ-2017a</strain>
    </source>
</reference>
<feature type="compositionally biased region" description="Basic residues" evidence="1">
    <location>
        <begin position="127"/>
        <end position="138"/>
    </location>
</feature>
<sequence length="658" mass="71381">MPSLYANLLDPKLKEAATISGEPIKYDFKRPEDPEAEKKKTKDAALRFAPQIKRPKVAPKKPRPAGLPPSLPTSKSNEASKDDPRDATGSAPLKPTIDQFITNDDEDEGDPWAAEYRRRQEAERLKSKSLKKGKKKQKAASNNYVSWDAIYDPAKPTRLDLYRGSEEHNDAVDDWKALLYGRRRQVKDLSPADSDSARHSQIKNRPGFAPPSFAPPSSYDAEDDNARAERMHGDRDGTFEEGDESETYAARPRYRSVHTAPPTKEDESREQHDYVPPVPASNVPADASGEDAYMRRMRLSGMQAAPPAAILQPPQATPHHDTHSRSTAADAPSALPARQGADIAGSQPLSTETQPNTDVNPSAAGLPLKQPSPAVPQASTPLSKQHSGPLNFTSGATLSAAPILYNKPSSDSAADPASAPISTTSATLSAAPVLYNQPRTAPPSSSSPQTDTPESAPQTPAQEEDEPRSSRPGQKNFGRRFLEKFGWKEGQGLGASGDGITTILRAQPEKRKKRPDAEGGGFIGPAGGIARIVGGKRQKLSSATGDEAADETSSQWSEVAVFEGMLEGVDVQREMEQGTLMQDIGEAMGRYGIVERLYLDRRGQGDPGRGTRVFVKFTSVLSAYRVIQDSNGRDFLGNGRVVESAFFDVERFEEGNYD</sequence>
<dbReference type="SUPFAM" id="SSF54928">
    <property type="entry name" value="RNA-binding domain, RBD"/>
    <property type="match status" value="1"/>
</dbReference>
<dbReference type="SMART" id="SM00443">
    <property type="entry name" value="G_patch"/>
    <property type="match status" value="1"/>
</dbReference>
<dbReference type="InterPro" id="IPR040052">
    <property type="entry name" value="RBM17"/>
</dbReference>
<dbReference type="GO" id="GO:0071011">
    <property type="term" value="C:precatalytic spliceosome"/>
    <property type="evidence" value="ECO:0007669"/>
    <property type="project" value="TreeGrafter"/>
</dbReference>
<feature type="compositionally biased region" description="Polar residues" evidence="1">
    <location>
        <begin position="347"/>
        <end position="360"/>
    </location>
</feature>
<dbReference type="OrthoDB" id="5411533at2759"/>
<name>A0A2K1QGT8_9PEZI</name>
<dbReference type="InterPro" id="IPR012677">
    <property type="entry name" value="Nucleotide-bd_a/b_plait_sf"/>
</dbReference>
<feature type="compositionally biased region" description="Low complexity" evidence="1">
    <location>
        <begin position="408"/>
        <end position="455"/>
    </location>
</feature>
<feature type="compositionally biased region" description="Basic and acidic residues" evidence="1">
    <location>
        <begin position="24"/>
        <end position="45"/>
    </location>
</feature>
<dbReference type="GO" id="GO:0045292">
    <property type="term" value="P:mRNA cis splicing, via spliceosome"/>
    <property type="evidence" value="ECO:0007669"/>
    <property type="project" value="InterPro"/>
</dbReference>
<feature type="region of interest" description="Disordered" evidence="1">
    <location>
        <begin position="506"/>
        <end position="525"/>
    </location>
</feature>
<comment type="caution">
    <text evidence="3">The sequence shown here is derived from an EMBL/GenBank/DDBJ whole genome shotgun (WGS) entry which is preliminary data.</text>
</comment>
<dbReference type="EMBL" id="NKHZ01000088">
    <property type="protein sequence ID" value="PNS14100.1"/>
    <property type="molecule type" value="Genomic_DNA"/>
</dbReference>
<feature type="compositionally biased region" description="Basic and acidic residues" evidence="1">
    <location>
        <begin position="224"/>
        <end position="238"/>
    </location>
</feature>
<dbReference type="PROSITE" id="PS50174">
    <property type="entry name" value="G_PATCH"/>
    <property type="match status" value="1"/>
</dbReference>
<dbReference type="PANTHER" id="PTHR13288">
    <property type="entry name" value="SPLICING FACTOR 45 SPF45"/>
    <property type="match status" value="1"/>
</dbReference>
<dbReference type="PANTHER" id="PTHR13288:SF8">
    <property type="entry name" value="SPLICING FACTOR 45"/>
    <property type="match status" value="1"/>
</dbReference>
<dbReference type="InterPro" id="IPR000467">
    <property type="entry name" value="G_patch_dom"/>
</dbReference>
<feature type="compositionally biased region" description="Basic residues" evidence="1">
    <location>
        <begin position="53"/>
        <end position="63"/>
    </location>
</feature>
<dbReference type="InterPro" id="IPR035979">
    <property type="entry name" value="RBD_domain_sf"/>
</dbReference>
<accession>A0A2K1QGT8</accession>
<evidence type="ECO:0000259" key="2">
    <source>
        <dbReference type="PROSITE" id="PS50174"/>
    </source>
</evidence>
<protein>
    <recommendedName>
        <fullName evidence="2">G-patch domain-containing protein</fullName>
    </recommendedName>
</protein>
<proteinExistence type="predicted"/>
<feature type="domain" description="G-patch" evidence="2">
    <location>
        <begin position="474"/>
        <end position="525"/>
    </location>
</feature>
<dbReference type="STRING" id="2082308.A0A2K1QGT8"/>
<dbReference type="GO" id="GO:0003676">
    <property type="term" value="F:nucleic acid binding"/>
    <property type="evidence" value="ECO:0007669"/>
    <property type="project" value="InterPro"/>
</dbReference>
<dbReference type="Gene3D" id="3.30.70.330">
    <property type="match status" value="1"/>
</dbReference>
<dbReference type="Pfam" id="PF01585">
    <property type="entry name" value="G-patch"/>
    <property type="match status" value="1"/>
</dbReference>
<feature type="compositionally biased region" description="Basic and acidic residues" evidence="1">
    <location>
        <begin position="263"/>
        <end position="273"/>
    </location>
</feature>
<gene>
    <name evidence="3" type="ORF">CAC42_6613</name>
</gene>
<dbReference type="Proteomes" id="UP000243797">
    <property type="component" value="Unassembled WGS sequence"/>
</dbReference>
<feature type="compositionally biased region" description="Basic and acidic residues" evidence="1">
    <location>
        <begin position="115"/>
        <end position="126"/>
    </location>
</feature>
<keyword evidence="4" id="KW-1185">Reference proteome</keyword>
<evidence type="ECO:0000313" key="4">
    <source>
        <dbReference type="Proteomes" id="UP000243797"/>
    </source>
</evidence>